<dbReference type="PRINTS" id="PR01437">
    <property type="entry name" value="NUOXDRDTASE4"/>
</dbReference>
<feature type="transmembrane region" description="Helical" evidence="7">
    <location>
        <begin position="136"/>
        <end position="153"/>
    </location>
</feature>
<gene>
    <name evidence="10" type="ORF">BTN85_0594</name>
</gene>
<organism evidence="10 11">
    <name type="scientific">Methanohalarchaeum thermophilum</name>
    <dbReference type="NCBI Taxonomy" id="1903181"/>
    <lineage>
        <taxon>Archaea</taxon>
        <taxon>Methanobacteriati</taxon>
        <taxon>Methanobacteriota</taxon>
        <taxon>Methanonatronarchaeia</taxon>
        <taxon>Methanonatronarchaeales</taxon>
        <taxon>Methanonatronarchaeaceae</taxon>
        <taxon>Candidatus Methanohalarchaeum</taxon>
    </lineage>
</organism>
<evidence type="ECO:0000256" key="2">
    <source>
        <dbReference type="ARBA" id="ARBA00022475"/>
    </source>
</evidence>
<dbReference type="PANTHER" id="PTHR42682:SF4">
    <property type="entry name" value="NADH-UBIQUINONE_PLASTOQUINONE"/>
    <property type="match status" value="1"/>
</dbReference>
<dbReference type="Pfam" id="PF00361">
    <property type="entry name" value="Proton_antipo_M"/>
    <property type="match status" value="1"/>
</dbReference>
<dbReference type="InParanoid" id="A0A1Q6DUQ3"/>
<comment type="subcellular location">
    <subcellularLocation>
        <location evidence="1">Cell membrane</location>
        <topology evidence="1">Multi-pass membrane protein</topology>
    </subcellularLocation>
</comment>
<feature type="transmembrane region" description="Helical" evidence="7">
    <location>
        <begin position="515"/>
        <end position="533"/>
    </location>
</feature>
<keyword evidence="11" id="KW-1185">Reference proteome</keyword>
<feature type="transmembrane region" description="Helical" evidence="7">
    <location>
        <begin position="467"/>
        <end position="495"/>
    </location>
</feature>
<dbReference type="GO" id="GO:0042773">
    <property type="term" value="P:ATP synthesis coupled electron transport"/>
    <property type="evidence" value="ECO:0007669"/>
    <property type="project" value="InterPro"/>
</dbReference>
<dbReference type="InterPro" id="IPR003918">
    <property type="entry name" value="NADH_UbQ_OxRdtase"/>
</dbReference>
<feature type="transmembrane region" description="Helical" evidence="7">
    <location>
        <begin position="278"/>
        <end position="298"/>
    </location>
</feature>
<keyword evidence="3 7" id="KW-0812">Transmembrane</keyword>
<evidence type="ECO:0000259" key="9">
    <source>
        <dbReference type="Pfam" id="PF00662"/>
    </source>
</evidence>
<evidence type="ECO:0000313" key="10">
    <source>
        <dbReference type="EMBL" id="OKY78109.1"/>
    </source>
</evidence>
<keyword evidence="6 7" id="KW-0472">Membrane</keyword>
<feature type="transmembrane region" description="Helical" evidence="7">
    <location>
        <begin position="718"/>
        <end position="741"/>
    </location>
</feature>
<feature type="transmembrane region" description="Helical" evidence="7">
    <location>
        <begin position="421"/>
        <end position="441"/>
    </location>
</feature>
<accession>A0A1Q6DUQ3</accession>
<reference evidence="10" key="1">
    <citation type="submission" date="2016-12" db="EMBL/GenBank/DDBJ databases">
        <title>Discovery of methanogenic haloarchaea.</title>
        <authorList>
            <person name="Sorokin D.Y."/>
            <person name="Makarova K.S."/>
            <person name="Abbas B."/>
            <person name="Ferrer M."/>
            <person name="Golyshin P.N."/>
        </authorList>
    </citation>
    <scope>NUCLEOTIDE SEQUENCE [LARGE SCALE GENOMIC DNA]</scope>
    <source>
        <strain evidence="10">HMET1</strain>
    </source>
</reference>
<dbReference type="InterPro" id="IPR052175">
    <property type="entry name" value="ComplexI-like_HydComp"/>
</dbReference>
<dbReference type="GO" id="GO:0005886">
    <property type="term" value="C:plasma membrane"/>
    <property type="evidence" value="ECO:0007669"/>
    <property type="project" value="UniProtKB-SubCell"/>
</dbReference>
<protein>
    <submittedName>
        <fullName evidence="10">NADH dehydrogenase subunit L</fullName>
    </submittedName>
</protein>
<evidence type="ECO:0000256" key="3">
    <source>
        <dbReference type="ARBA" id="ARBA00022692"/>
    </source>
</evidence>
<dbReference type="AlphaFoldDB" id="A0A1Q6DUQ3"/>
<evidence type="ECO:0000256" key="5">
    <source>
        <dbReference type="ARBA" id="ARBA00023002"/>
    </source>
</evidence>
<feature type="transmembrane region" description="Helical" evidence="7">
    <location>
        <begin position="81"/>
        <end position="101"/>
    </location>
</feature>
<evidence type="ECO:0000256" key="4">
    <source>
        <dbReference type="ARBA" id="ARBA00022989"/>
    </source>
</evidence>
<dbReference type="GO" id="GO:0008137">
    <property type="term" value="F:NADH dehydrogenase (ubiquinone) activity"/>
    <property type="evidence" value="ECO:0007669"/>
    <property type="project" value="InterPro"/>
</dbReference>
<dbReference type="GO" id="GO:0016491">
    <property type="term" value="F:oxidoreductase activity"/>
    <property type="evidence" value="ECO:0007669"/>
    <property type="project" value="UniProtKB-KW"/>
</dbReference>
<comment type="caution">
    <text evidence="10">The sequence shown here is derived from an EMBL/GenBank/DDBJ whole genome shotgun (WGS) entry which is preliminary data.</text>
</comment>
<feature type="transmembrane region" description="Helical" evidence="7">
    <location>
        <begin position="338"/>
        <end position="361"/>
    </location>
</feature>
<evidence type="ECO:0000256" key="7">
    <source>
        <dbReference type="SAM" id="Phobius"/>
    </source>
</evidence>
<evidence type="ECO:0000256" key="1">
    <source>
        <dbReference type="ARBA" id="ARBA00004651"/>
    </source>
</evidence>
<feature type="transmembrane region" description="Helical" evidence="7">
    <location>
        <begin position="35"/>
        <end position="56"/>
    </location>
</feature>
<feature type="domain" description="NADH:quinone oxidoreductase/Mrp antiporter transmembrane" evidence="8">
    <location>
        <begin position="130"/>
        <end position="427"/>
    </location>
</feature>
<dbReference type="Proteomes" id="UP000185744">
    <property type="component" value="Unassembled WGS sequence"/>
</dbReference>
<dbReference type="InterPro" id="IPR001516">
    <property type="entry name" value="Proton_antipo_N"/>
</dbReference>
<dbReference type="Pfam" id="PF00662">
    <property type="entry name" value="Proton_antipo_N"/>
    <property type="match status" value="1"/>
</dbReference>
<feature type="domain" description="NADH-Ubiquinone oxidoreductase (complex I) chain 5 N-terminal" evidence="9">
    <location>
        <begin position="73"/>
        <end position="114"/>
    </location>
</feature>
<dbReference type="InterPro" id="IPR001750">
    <property type="entry name" value="ND/Mrp_TM"/>
</dbReference>
<feature type="transmembrane region" description="Helical" evidence="7">
    <location>
        <begin position="243"/>
        <end position="266"/>
    </location>
</feature>
<feature type="transmembrane region" description="Helical" evidence="7">
    <location>
        <begin position="305"/>
        <end position="326"/>
    </location>
</feature>
<feature type="transmembrane region" description="Helical" evidence="7">
    <location>
        <begin position="6"/>
        <end position="28"/>
    </location>
</feature>
<feature type="transmembrane region" description="Helical" evidence="7">
    <location>
        <begin position="382"/>
        <end position="401"/>
    </location>
</feature>
<proteinExistence type="predicted"/>
<evidence type="ECO:0000259" key="8">
    <source>
        <dbReference type="Pfam" id="PF00361"/>
    </source>
</evidence>
<evidence type="ECO:0000313" key="11">
    <source>
        <dbReference type="Proteomes" id="UP000185744"/>
    </source>
</evidence>
<dbReference type="PANTHER" id="PTHR42682">
    <property type="entry name" value="HYDROGENASE-4 COMPONENT F"/>
    <property type="match status" value="1"/>
</dbReference>
<feature type="transmembrane region" description="Helical" evidence="7">
    <location>
        <begin position="165"/>
        <end position="186"/>
    </location>
</feature>
<feature type="transmembrane region" description="Helical" evidence="7">
    <location>
        <begin position="113"/>
        <end position="130"/>
    </location>
</feature>
<evidence type="ECO:0000256" key="6">
    <source>
        <dbReference type="ARBA" id="ARBA00023136"/>
    </source>
</evidence>
<keyword evidence="2" id="KW-1003">Cell membrane</keyword>
<keyword evidence="5" id="KW-0560">Oxidoreductase</keyword>
<sequence length="745" mass="83818">MELIKLLLVFSIITPAIGGLLAYVLGIYVDKKLSFLSSSVASVISFLIIVFLYIPISSEGALYVPLEITGLLAFEFYLDSFSYIFAVLTSFIWMFATIYSIEYMKMEHSVPRYFLFLLITLSVDLGVIFAANFLSIYVFFELLALFSLLLVIHEQNKEAYEAGKVYYYTCVFCGVLLLVGLLLLYFKTGSLKVYELGVGLEKLGYIKYVILIFIIFGFGGKAGIFPVHIWLPKAHPIAPSPASALLSGIMVKAGIYGIFRVLYDIIVPLQGLIVKPVGVFLLLIGVITANLGWLLALYQDNIKTLLAYSTISHVGYITISIGSFAYLGLEGVFALSGALYHVINHGIFKSTLFLVAGIVYVEENTLDINKFNFLWQKMPLSFFISLISIGGLMGLPLFNGFISKTLIHHSLIHLMEIEGIFFHLIEILFMLSAGGSVAYSLKFISGTFLTAGEAINNRRKFDVKIKIFLAFLPIIILLIGFFPNTILEAFIAPVLSELNVPLGGLEHLSFYSIETVKSSVLSLFIGLPLFYYFTKENRIFPKKLNLVELNRILYERFILLIPKALLNIENKFKNILTRFFGILVTRLVNLGEPTDENSSRYSERMVEPYLRRIPVGGEYLASHKYESVGLRFLNLIRGSSIEFENDESKKPFLAEVITILLSGLLEKILDRLILPLLLYPVLFIQRELRVLLGKEDVFEVKNRFSEMKRSIKPVSPKLGTISFSLFAVSLVLALYMLYLAIVNVL</sequence>
<keyword evidence="4 7" id="KW-1133">Transmembrane helix</keyword>
<dbReference type="EMBL" id="MSDW01000001">
    <property type="protein sequence ID" value="OKY78109.1"/>
    <property type="molecule type" value="Genomic_DNA"/>
</dbReference>
<feature type="transmembrane region" description="Helical" evidence="7">
    <location>
        <begin position="206"/>
        <end position="231"/>
    </location>
</feature>
<name>A0A1Q6DUQ3_METT1</name>
<dbReference type="STRING" id="1903181.BTN85_0594"/>